<keyword evidence="6" id="KW-0347">Helicase</keyword>
<dbReference type="GO" id="GO:0005524">
    <property type="term" value="F:ATP binding"/>
    <property type="evidence" value="ECO:0007669"/>
    <property type="project" value="UniProtKB-KW"/>
</dbReference>
<dbReference type="InterPro" id="IPR000330">
    <property type="entry name" value="SNF2_N"/>
</dbReference>
<evidence type="ECO:0000256" key="10">
    <source>
        <dbReference type="SAM" id="MobiDB-lite"/>
    </source>
</evidence>
<name>A0A9Q1JW00_9CARY</name>
<dbReference type="InterPro" id="IPR018957">
    <property type="entry name" value="Znf_C3HC4_RING-type"/>
</dbReference>
<comment type="similarity">
    <text evidence="1">Belongs to the SNF2/RAD54 helicase family. RAD16 subfamily.</text>
</comment>
<feature type="compositionally biased region" description="Polar residues" evidence="10">
    <location>
        <begin position="192"/>
        <end position="203"/>
    </location>
</feature>
<feature type="domain" description="Helicase C-terminal" evidence="12">
    <location>
        <begin position="784"/>
        <end position="969"/>
    </location>
</feature>
<dbReference type="SUPFAM" id="SSF52540">
    <property type="entry name" value="P-loop containing nucleoside triphosphate hydrolases"/>
    <property type="match status" value="2"/>
</dbReference>
<feature type="region of interest" description="Disordered" evidence="10">
    <location>
        <begin position="431"/>
        <end position="453"/>
    </location>
</feature>
<evidence type="ECO:0000259" key="12">
    <source>
        <dbReference type="PROSITE" id="PS51194"/>
    </source>
</evidence>
<feature type="region of interest" description="Disordered" evidence="10">
    <location>
        <begin position="185"/>
        <end position="204"/>
    </location>
</feature>
<protein>
    <recommendedName>
        <fullName evidence="15">Helicase-like transcription factor CHR28</fullName>
    </recommendedName>
</protein>
<comment type="caution">
    <text evidence="13">The sequence shown here is derived from an EMBL/GenBank/DDBJ whole genome shotgun (WGS) entry which is preliminary data.</text>
</comment>
<dbReference type="CDD" id="cd18008">
    <property type="entry name" value="DEXDc_SHPRH-like"/>
    <property type="match status" value="1"/>
</dbReference>
<dbReference type="InterPro" id="IPR038718">
    <property type="entry name" value="SNF2-like_sf"/>
</dbReference>
<dbReference type="Gene3D" id="3.30.40.10">
    <property type="entry name" value="Zinc/RING finger domain, C3HC4 (zinc finger)"/>
    <property type="match status" value="1"/>
</dbReference>
<evidence type="ECO:0000259" key="11">
    <source>
        <dbReference type="PROSITE" id="PS50089"/>
    </source>
</evidence>
<dbReference type="EMBL" id="JAKOGI010000653">
    <property type="protein sequence ID" value="KAJ8431928.1"/>
    <property type="molecule type" value="Genomic_DNA"/>
</dbReference>
<dbReference type="Pfam" id="PF00097">
    <property type="entry name" value="zf-C3HC4"/>
    <property type="match status" value="1"/>
</dbReference>
<evidence type="ECO:0000256" key="9">
    <source>
        <dbReference type="PROSITE-ProRule" id="PRU00175"/>
    </source>
</evidence>
<dbReference type="SMART" id="SM00490">
    <property type="entry name" value="HELICc"/>
    <property type="match status" value="1"/>
</dbReference>
<feature type="compositionally biased region" description="Polar residues" evidence="10">
    <location>
        <begin position="94"/>
        <end position="105"/>
    </location>
</feature>
<keyword evidence="14" id="KW-1185">Reference proteome</keyword>
<keyword evidence="2" id="KW-0479">Metal-binding</keyword>
<organism evidence="13 14">
    <name type="scientific">Carnegiea gigantea</name>
    <dbReference type="NCBI Taxonomy" id="171969"/>
    <lineage>
        <taxon>Eukaryota</taxon>
        <taxon>Viridiplantae</taxon>
        <taxon>Streptophyta</taxon>
        <taxon>Embryophyta</taxon>
        <taxon>Tracheophyta</taxon>
        <taxon>Spermatophyta</taxon>
        <taxon>Magnoliopsida</taxon>
        <taxon>eudicotyledons</taxon>
        <taxon>Gunneridae</taxon>
        <taxon>Pentapetalae</taxon>
        <taxon>Caryophyllales</taxon>
        <taxon>Cactineae</taxon>
        <taxon>Cactaceae</taxon>
        <taxon>Cactoideae</taxon>
        <taxon>Echinocereeae</taxon>
        <taxon>Carnegiea</taxon>
    </lineage>
</organism>
<dbReference type="Proteomes" id="UP001153076">
    <property type="component" value="Unassembled WGS sequence"/>
</dbReference>
<dbReference type="Pfam" id="PF00176">
    <property type="entry name" value="SNF2-rel_dom"/>
    <property type="match status" value="2"/>
</dbReference>
<sequence>MPDPGDSLHGFIKSTWRIYSFVSEWICCLTFRQSADSARSPSSSYFEWIKGQGNHCSDFFNMEPIDISSSDSDFDTDDDVEAVPSPEIKRRLPSWSSGSHANANISSSRGSTSRGTPSYAIHRSQADPGPSTSYNVDAELRFPQENGNGIQSKRYDEGLHGNNSTYAQNPEYQQDSVRRTLPPSLQPLGMRTKQNNSWDNLSRNHGGDNNGGFYHPIGLSSANARSYGKESFSWVGDEDLHNHSRILPHTLMRGKPVSLAQYASNDPFLNTGFGEERVSGDERLIFQAALQDLSQPKVELDLPSGLLSVPLLRHQKIALAWMVQKESRTVHCLGGILADDQGLGKTISTIALIQKQRSLQKKSQSKEDENQNAEALDLDDDDDNGNGNAVKKREDLDGTKCKLEEACSNKAEILNLDDDDGGSASKATVQMTKDIDRPKCRSGASSSNQTFQRQRPAAGTLIVCPATVLRQWARELDDKRKHPCITGKKGKKGRKLADSSLYSPAGALARVSWFRVVLDEAQTIKNHRTQTARACCGLRAKRRWCLSGTPIQNSVDELYSYFRFLRHDLYSSYKTFCEAIKIPISRDPNMGYKKLQAVLKTLLLRRTKETLLDGQPIISLPPKFIKMKTVNFSTEERAFYTQLEAESRSQFKAYAAAGTVNQNYANILLMILRLRQACDHPLLVKGFSSYSARKTNLEKARRLPKHRLIKLLNEFGGPSVLCNLCSDPPEDAVITICGHVFCYQCVADYVTGDDNMCPVRRCREQLSDDVIFSEATLRSCLSDDAERNLLNDNDSSKNQSILSTEYSSSKIKAALEILLSHRESNNPYIELDGLEDDKDNSLSPQYRRLDGSMSLAARDRAVREFNTDPEVTVMLMSLKAGNLGLNMVAACHVILLDLWWNPTTEDQAIDRAHRIGQTRPVIVSRITIKDTVEDRILALQEEKRKMVASAFGEDRVGVSATRLTVDDLRYLFLGSRAVLHNKIFGVFATWGGLANKSVILAESKESACRIRIRQ</sequence>
<evidence type="ECO:0000313" key="14">
    <source>
        <dbReference type="Proteomes" id="UP001153076"/>
    </source>
</evidence>
<accession>A0A9Q1JW00</accession>
<dbReference type="SUPFAM" id="SSF57850">
    <property type="entry name" value="RING/U-box"/>
    <property type="match status" value="1"/>
</dbReference>
<dbReference type="InterPro" id="IPR001841">
    <property type="entry name" value="Znf_RING"/>
</dbReference>
<evidence type="ECO:0000256" key="6">
    <source>
        <dbReference type="ARBA" id="ARBA00022806"/>
    </source>
</evidence>
<dbReference type="PANTHER" id="PTHR45626">
    <property type="entry name" value="TRANSCRIPTION TERMINATION FACTOR 2-RELATED"/>
    <property type="match status" value="1"/>
</dbReference>
<dbReference type="FunFam" id="3.40.50.10810:FF:000068">
    <property type="entry name" value="SNF2 domain-containing protein / helicase domain-containing protein / zinc finger protein-like protein"/>
    <property type="match status" value="1"/>
</dbReference>
<dbReference type="Gene3D" id="3.40.50.10810">
    <property type="entry name" value="Tandem AAA-ATPase domain"/>
    <property type="match status" value="2"/>
</dbReference>
<evidence type="ECO:0000256" key="1">
    <source>
        <dbReference type="ARBA" id="ARBA00008438"/>
    </source>
</evidence>
<feature type="region of interest" description="Disordered" evidence="10">
    <location>
        <begin position="358"/>
        <end position="392"/>
    </location>
</feature>
<dbReference type="Pfam" id="PF00271">
    <property type="entry name" value="Helicase_C"/>
    <property type="match status" value="1"/>
</dbReference>
<dbReference type="Gene3D" id="3.40.50.300">
    <property type="entry name" value="P-loop containing nucleotide triphosphate hydrolases"/>
    <property type="match status" value="1"/>
</dbReference>
<dbReference type="InterPro" id="IPR017907">
    <property type="entry name" value="Znf_RING_CS"/>
</dbReference>
<dbReference type="SMART" id="SM00487">
    <property type="entry name" value="DEXDc"/>
    <property type="match status" value="1"/>
</dbReference>
<keyword evidence="7" id="KW-0862">Zinc</keyword>
<evidence type="ECO:0008006" key="15">
    <source>
        <dbReference type="Google" id="ProtNLM"/>
    </source>
</evidence>
<dbReference type="PROSITE" id="PS50089">
    <property type="entry name" value="ZF_RING_2"/>
    <property type="match status" value="1"/>
</dbReference>
<keyword evidence="5" id="KW-0378">Hydrolase</keyword>
<keyword evidence="3" id="KW-0547">Nucleotide-binding</keyword>
<evidence type="ECO:0000256" key="7">
    <source>
        <dbReference type="ARBA" id="ARBA00022833"/>
    </source>
</evidence>
<evidence type="ECO:0000256" key="2">
    <source>
        <dbReference type="ARBA" id="ARBA00022723"/>
    </source>
</evidence>
<dbReference type="GO" id="GO:0016787">
    <property type="term" value="F:hydrolase activity"/>
    <property type="evidence" value="ECO:0007669"/>
    <property type="project" value="UniProtKB-KW"/>
</dbReference>
<dbReference type="InterPro" id="IPR049730">
    <property type="entry name" value="SNF2/RAD54-like_C"/>
</dbReference>
<feature type="compositionally biased region" description="Low complexity" evidence="10">
    <location>
        <begin position="106"/>
        <end position="116"/>
    </location>
</feature>
<evidence type="ECO:0000256" key="3">
    <source>
        <dbReference type="ARBA" id="ARBA00022741"/>
    </source>
</evidence>
<dbReference type="InterPro" id="IPR027417">
    <property type="entry name" value="P-loop_NTPase"/>
</dbReference>
<feature type="region of interest" description="Disordered" evidence="10">
    <location>
        <begin position="68"/>
        <end position="176"/>
    </location>
</feature>
<evidence type="ECO:0000313" key="13">
    <source>
        <dbReference type="EMBL" id="KAJ8431928.1"/>
    </source>
</evidence>
<reference evidence="13" key="1">
    <citation type="submission" date="2022-04" db="EMBL/GenBank/DDBJ databases">
        <title>Carnegiea gigantea Genome sequencing and assembly v2.</title>
        <authorList>
            <person name="Copetti D."/>
            <person name="Sanderson M.J."/>
            <person name="Burquez A."/>
            <person name="Wojciechowski M.F."/>
        </authorList>
    </citation>
    <scope>NUCLEOTIDE SEQUENCE</scope>
    <source>
        <strain evidence="13">SGP5-SGP5p</strain>
        <tissue evidence="13">Aerial part</tissue>
    </source>
</reference>
<dbReference type="InterPro" id="IPR050628">
    <property type="entry name" value="SNF2_RAD54_helicase_TF"/>
</dbReference>
<feature type="domain" description="RING-type" evidence="11">
    <location>
        <begin position="722"/>
        <end position="761"/>
    </location>
</feature>
<proteinExistence type="inferred from homology"/>
<dbReference type="GO" id="GO:0008270">
    <property type="term" value="F:zinc ion binding"/>
    <property type="evidence" value="ECO:0007669"/>
    <property type="project" value="UniProtKB-KW"/>
</dbReference>
<dbReference type="InterPro" id="IPR014001">
    <property type="entry name" value="Helicase_ATP-bd"/>
</dbReference>
<dbReference type="OrthoDB" id="448448at2759"/>
<dbReference type="PROSITE" id="PS00518">
    <property type="entry name" value="ZF_RING_1"/>
    <property type="match status" value="1"/>
</dbReference>
<dbReference type="GO" id="GO:0008094">
    <property type="term" value="F:ATP-dependent activity, acting on DNA"/>
    <property type="evidence" value="ECO:0007669"/>
    <property type="project" value="TreeGrafter"/>
</dbReference>
<dbReference type="InterPro" id="IPR013083">
    <property type="entry name" value="Znf_RING/FYVE/PHD"/>
</dbReference>
<dbReference type="CDD" id="cd18793">
    <property type="entry name" value="SF2_C_SNF"/>
    <property type="match status" value="1"/>
</dbReference>
<dbReference type="GO" id="GO:0004386">
    <property type="term" value="F:helicase activity"/>
    <property type="evidence" value="ECO:0007669"/>
    <property type="project" value="UniProtKB-KW"/>
</dbReference>
<dbReference type="AlphaFoldDB" id="A0A9Q1JW00"/>
<dbReference type="InterPro" id="IPR001650">
    <property type="entry name" value="Helicase_C-like"/>
</dbReference>
<gene>
    <name evidence="13" type="ORF">Cgig2_023737</name>
</gene>
<dbReference type="PROSITE" id="PS51194">
    <property type="entry name" value="HELICASE_CTER"/>
    <property type="match status" value="1"/>
</dbReference>
<evidence type="ECO:0000256" key="8">
    <source>
        <dbReference type="ARBA" id="ARBA00022840"/>
    </source>
</evidence>
<feature type="compositionally biased region" description="Polar residues" evidence="10">
    <location>
        <begin position="161"/>
        <end position="175"/>
    </location>
</feature>
<feature type="compositionally biased region" description="Polar residues" evidence="10">
    <location>
        <begin position="443"/>
        <end position="453"/>
    </location>
</feature>
<evidence type="ECO:0000256" key="4">
    <source>
        <dbReference type="ARBA" id="ARBA00022771"/>
    </source>
</evidence>
<evidence type="ECO:0000256" key="5">
    <source>
        <dbReference type="ARBA" id="ARBA00022801"/>
    </source>
</evidence>
<dbReference type="PANTHER" id="PTHR45626:SF24">
    <property type="entry name" value="HELICASE-LIKE TRANSCRIPTION FACTOR CHR28-RELATED"/>
    <property type="match status" value="1"/>
</dbReference>
<dbReference type="GO" id="GO:0006281">
    <property type="term" value="P:DNA repair"/>
    <property type="evidence" value="ECO:0007669"/>
    <property type="project" value="TreeGrafter"/>
</dbReference>
<keyword evidence="8" id="KW-0067">ATP-binding</keyword>
<feature type="compositionally biased region" description="Acidic residues" evidence="10">
    <location>
        <begin position="72"/>
        <end position="81"/>
    </location>
</feature>
<dbReference type="GO" id="GO:0005634">
    <property type="term" value="C:nucleus"/>
    <property type="evidence" value="ECO:0007669"/>
    <property type="project" value="TreeGrafter"/>
</dbReference>
<keyword evidence="4 9" id="KW-0863">Zinc-finger</keyword>